<dbReference type="OrthoDB" id="79687at2759"/>
<gene>
    <name evidence="1" type="ORF">Naga_100861g2</name>
</gene>
<dbReference type="InterPro" id="IPR051177">
    <property type="entry name" value="CIK-Related_Protein"/>
</dbReference>
<dbReference type="InterPro" id="IPR011009">
    <property type="entry name" value="Kinase-like_dom_sf"/>
</dbReference>
<keyword evidence="2" id="KW-1185">Reference proteome</keyword>
<accession>W7T9V3</accession>
<dbReference type="Gene3D" id="3.30.200.20">
    <property type="entry name" value="Phosphorylase Kinase, domain 1"/>
    <property type="match status" value="1"/>
</dbReference>
<dbReference type="EMBL" id="AZIL01001460">
    <property type="protein sequence ID" value="EWM23795.1"/>
    <property type="molecule type" value="Genomic_DNA"/>
</dbReference>
<sequence length="129" mass="15054">MGNELTKKYDKEKIHTASGGHECLWKIYRATVKSTGEPASVFVLDLDDLKSLPKNEREQLLDIFRKDIRALRELNHPYILKIYDVLEENKKCLAFVAERVSFSLANALHRYQNLPAREQPLPKELVEFR</sequence>
<keyword evidence="1" id="KW-0418">Kinase</keyword>
<comment type="caution">
    <text evidence="1">The sequence shown here is derived from an EMBL/GenBank/DDBJ whole genome shotgun (WGS) entry which is preliminary data.</text>
</comment>
<evidence type="ECO:0000313" key="2">
    <source>
        <dbReference type="Proteomes" id="UP000019335"/>
    </source>
</evidence>
<dbReference type="AlphaFoldDB" id="W7T9V3"/>
<evidence type="ECO:0000313" key="1">
    <source>
        <dbReference type="EMBL" id="EWM23795.1"/>
    </source>
</evidence>
<dbReference type="PANTHER" id="PTHR12984">
    <property type="entry name" value="SCY1-RELATED S/T PROTEIN KINASE-LIKE"/>
    <property type="match status" value="1"/>
</dbReference>
<dbReference type="GO" id="GO:0016301">
    <property type="term" value="F:kinase activity"/>
    <property type="evidence" value="ECO:0007669"/>
    <property type="project" value="UniProtKB-KW"/>
</dbReference>
<reference evidence="1 2" key="1">
    <citation type="journal article" date="2014" name="Mol. Plant">
        <title>Chromosome Scale Genome Assembly and Transcriptome Profiling of Nannochloropsis gaditana in Nitrogen Depletion.</title>
        <authorList>
            <person name="Corteggiani Carpinelli E."/>
            <person name="Telatin A."/>
            <person name="Vitulo N."/>
            <person name="Forcato C."/>
            <person name="D'Angelo M."/>
            <person name="Schiavon R."/>
            <person name="Vezzi A."/>
            <person name="Giacometti G.M."/>
            <person name="Morosinotto T."/>
            <person name="Valle G."/>
        </authorList>
    </citation>
    <scope>NUCLEOTIDE SEQUENCE [LARGE SCALE GENOMIC DNA]</scope>
    <source>
        <strain evidence="1 2">B-31</strain>
    </source>
</reference>
<name>W7T9V3_9STRA</name>
<organism evidence="1 2">
    <name type="scientific">Nannochloropsis gaditana</name>
    <dbReference type="NCBI Taxonomy" id="72520"/>
    <lineage>
        <taxon>Eukaryota</taxon>
        <taxon>Sar</taxon>
        <taxon>Stramenopiles</taxon>
        <taxon>Ochrophyta</taxon>
        <taxon>Eustigmatophyceae</taxon>
        <taxon>Eustigmatales</taxon>
        <taxon>Monodopsidaceae</taxon>
        <taxon>Nannochloropsis</taxon>
    </lineage>
</organism>
<dbReference type="SUPFAM" id="SSF56112">
    <property type="entry name" value="Protein kinase-like (PK-like)"/>
    <property type="match status" value="1"/>
</dbReference>
<dbReference type="Proteomes" id="UP000019335">
    <property type="component" value="Chromosome 15"/>
</dbReference>
<keyword evidence="1" id="KW-0808">Transferase</keyword>
<protein>
    <submittedName>
        <fullName evidence="1">Protein kinase</fullName>
    </submittedName>
</protein>
<dbReference type="PANTHER" id="PTHR12984:SF6">
    <property type="entry name" value="SCY1-LIKE PROTEIN 2"/>
    <property type="match status" value="1"/>
</dbReference>
<proteinExistence type="predicted"/>